<keyword evidence="2" id="KW-0067">ATP-binding</keyword>
<evidence type="ECO:0000256" key="2">
    <source>
        <dbReference type="ARBA" id="ARBA00022840"/>
    </source>
</evidence>
<evidence type="ECO:0000259" key="3">
    <source>
        <dbReference type="Pfam" id="PF06414"/>
    </source>
</evidence>
<accession>A0A2M7U1Z6</accession>
<dbReference type="GO" id="GO:0005524">
    <property type="term" value="F:ATP binding"/>
    <property type="evidence" value="ECO:0007669"/>
    <property type="project" value="UniProtKB-KW"/>
</dbReference>
<proteinExistence type="predicted"/>
<keyword evidence="1" id="KW-0547">Nucleotide-binding</keyword>
<evidence type="ECO:0000313" key="5">
    <source>
        <dbReference type="Proteomes" id="UP000228503"/>
    </source>
</evidence>
<protein>
    <submittedName>
        <fullName evidence="4">Zeta toxin</fullName>
    </submittedName>
</protein>
<dbReference type="Proteomes" id="UP000228503">
    <property type="component" value="Unassembled WGS sequence"/>
</dbReference>
<gene>
    <name evidence="4" type="ORF">COY16_00185</name>
</gene>
<sequence>MEEQRTQTEAVQYVKKNKKDIIGKFSNLKEFPPEKYPFTILMAGSPGAGKTEFSLTLIKELYQENPESKIVRIDADEIKEAIPFYNGKNSYIVQKAAIKGVEVIIDHVHHNYQNALIDGTFAHYATSIKNIARSVKYNRPVKIYYLYLDPRIAWDFTRKRELLEGRPITKKDFINAFFLAKDNVNNAKKQFGKAIDLNVVIKDIDNPKKIKLHLDINNVDSYITIGYNAEQLNKILI</sequence>
<dbReference type="Pfam" id="PF06414">
    <property type="entry name" value="Zeta_toxin"/>
    <property type="match status" value="1"/>
</dbReference>
<organism evidence="4 5">
    <name type="scientific">Candidatus Roizmanbacteria bacterium CG_4_10_14_0_2_um_filter_39_13</name>
    <dbReference type="NCBI Taxonomy" id="1974825"/>
    <lineage>
        <taxon>Bacteria</taxon>
        <taxon>Candidatus Roizmaniibacteriota</taxon>
    </lineage>
</organism>
<dbReference type="AlphaFoldDB" id="A0A2M7U1Z6"/>
<evidence type="ECO:0000313" key="4">
    <source>
        <dbReference type="EMBL" id="PIZ64165.1"/>
    </source>
</evidence>
<evidence type="ECO:0000256" key="1">
    <source>
        <dbReference type="ARBA" id="ARBA00022741"/>
    </source>
</evidence>
<dbReference type="Gene3D" id="3.40.50.300">
    <property type="entry name" value="P-loop containing nucleotide triphosphate hydrolases"/>
    <property type="match status" value="1"/>
</dbReference>
<dbReference type="GO" id="GO:0016301">
    <property type="term" value="F:kinase activity"/>
    <property type="evidence" value="ECO:0007669"/>
    <property type="project" value="InterPro"/>
</dbReference>
<feature type="domain" description="Zeta toxin" evidence="3">
    <location>
        <begin position="29"/>
        <end position="203"/>
    </location>
</feature>
<reference evidence="5" key="1">
    <citation type="submission" date="2017-09" db="EMBL/GenBank/DDBJ databases">
        <title>Depth-based differentiation of microbial function through sediment-hosted aquifers and enrichment of novel symbionts in the deep terrestrial subsurface.</title>
        <authorList>
            <person name="Probst A.J."/>
            <person name="Ladd B."/>
            <person name="Jarett J.K."/>
            <person name="Geller-Mcgrath D.E."/>
            <person name="Sieber C.M.K."/>
            <person name="Emerson J.B."/>
            <person name="Anantharaman K."/>
            <person name="Thomas B.C."/>
            <person name="Malmstrom R."/>
            <person name="Stieglmeier M."/>
            <person name="Klingl A."/>
            <person name="Woyke T."/>
            <person name="Ryan C.M."/>
            <person name="Banfield J.F."/>
        </authorList>
    </citation>
    <scope>NUCLEOTIDE SEQUENCE [LARGE SCALE GENOMIC DNA]</scope>
</reference>
<comment type="caution">
    <text evidence="4">The sequence shown here is derived from an EMBL/GenBank/DDBJ whole genome shotgun (WGS) entry which is preliminary data.</text>
</comment>
<dbReference type="EMBL" id="PFOB01000001">
    <property type="protein sequence ID" value="PIZ64165.1"/>
    <property type="molecule type" value="Genomic_DNA"/>
</dbReference>
<name>A0A2M7U1Z6_9BACT</name>
<dbReference type="SUPFAM" id="SSF52540">
    <property type="entry name" value="P-loop containing nucleoside triphosphate hydrolases"/>
    <property type="match status" value="1"/>
</dbReference>
<dbReference type="InterPro" id="IPR010488">
    <property type="entry name" value="Zeta_toxin_domain"/>
</dbReference>
<dbReference type="InterPro" id="IPR027417">
    <property type="entry name" value="P-loop_NTPase"/>
</dbReference>